<dbReference type="Pfam" id="PF13337">
    <property type="entry name" value="BrxL_ATPase"/>
    <property type="match status" value="1"/>
</dbReference>
<reference evidence="4" key="1">
    <citation type="submission" date="2017-06" db="EMBL/GenBank/DDBJ databases">
        <title>Genome analysis of Fimbriiglobus ruber SP5, the first member of the order Planctomycetales with confirmed chitinolytic capability.</title>
        <authorList>
            <person name="Ravin N.V."/>
            <person name="Rakitin A.L."/>
            <person name="Ivanova A.A."/>
            <person name="Beletsky A.V."/>
            <person name="Kulichevskaya I.S."/>
            <person name="Mardanov A.V."/>
            <person name="Dedysh S.N."/>
        </authorList>
    </citation>
    <scope>NUCLEOTIDE SEQUENCE [LARGE SCALE GENOMIC DNA]</scope>
    <source>
        <strain evidence="4">SP5</strain>
    </source>
</reference>
<dbReference type="GO" id="GO:0006508">
    <property type="term" value="P:proteolysis"/>
    <property type="evidence" value="ECO:0007669"/>
    <property type="project" value="UniProtKB-KW"/>
</dbReference>
<dbReference type="EC" id="3.4.21.53" evidence="1"/>
<dbReference type="NCBIfam" id="TIGR02688">
    <property type="entry name" value="BREX system Lon protease-like protein BrxL"/>
    <property type="match status" value="1"/>
</dbReference>
<dbReference type="Pfam" id="PF20442">
    <property type="entry name" value="BrxL_N"/>
    <property type="match status" value="1"/>
</dbReference>
<gene>
    <name evidence="3" type="ORF">FRUB_01839</name>
</gene>
<dbReference type="Gene3D" id="3.30.230.10">
    <property type="match status" value="1"/>
</dbReference>
<keyword evidence="4" id="KW-1185">Reference proteome</keyword>
<feature type="domain" description="Lon proteolytic" evidence="2">
    <location>
        <begin position="495"/>
        <end position="677"/>
    </location>
</feature>
<dbReference type="InterPro" id="IPR020568">
    <property type="entry name" value="Ribosomal_Su5_D2-typ_SF"/>
</dbReference>
<dbReference type="OrthoDB" id="5297084at2"/>
<evidence type="ECO:0000256" key="1">
    <source>
        <dbReference type="PROSITE-ProRule" id="PRU01122"/>
    </source>
</evidence>
<protein>
    <recommendedName>
        <fullName evidence="1">endopeptidase La</fullName>
        <ecNumber evidence="1">3.4.21.53</ecNumber>
    </recommendedName>
</protein>
<keyword evidence="1 3" id="KW-0645">Protease</keyword>
<dbReference type="GO" id="GO:0030163">
    <property type="term" value="P:protein catabolic process"/>
    <property type="evidence" value="ECO:0007669"/>
    <property type="project" value="InterPro"/>
</dbReference>
<keyword evidence="1" id="KW-0720">Serine protease</keyword>
<dbReference type="GO" id="GO:0005524">
    <property type="term" value="F:ATP binding"/>
    <property type="evidence" value="ECO:0007669"/>
    <property type="project" value="InterPro"/>
</dbReference>
<comment type="catalytic activity">
    <reaction evidence="1">
        <text>Hydrolysis of proteins in presence of ATP.</text>
        <dbReference type="EC" id="3.4.21.53"/>
    </reaction>
</comment>
<dbReference type="PANTHER" id="PTHR10046">
    <property type="entry name" value="ATP DEPENDENT LON PROTEASE FAMILY MEMBER"/>
    <property type="match status" value="1"/>
</dbReference>
<sequence length="679" mass="75937">MKTRFKDAFRGKVVNKRLTVNTGVDEFPRFVVEYLIDNYCTEESFQDDLQQVIKRLRENFVHGAEAEKIRHQIRETRNHSIIANLEVRLQETEDKYWGTIGAINESFVNVTESLVRQYPMLLSGGMWGTISLTYDETEVHNKKIRPFKVTEFTPFQISIIDLNEYIEKRRQFEADDWLDFLINSIGLNPVPLSRREKLLYLWRLVPLVEANCNTIELAPRETGKTYIYRNQSYYVTVLSGGKATPASLFINNATGKVGVVGSRDVVVFDEIANTDFTDPKALVSIMQGYMQDAKFSRGKKEILAFASIVMVGNIDIQAKLPHEKYYHLFEPLPDFLQVEAFIDRLHSYLPGWEIPKIHPGSLAQDYGFITDYFCEIMHELRRKDVLGPLKGRFQLLDTSTAKAGITGRDVRGVEKVLSGLLKLMYPHGEVTDEQLGELLEVAIEGRQRVRHQLHLMAAGEYGPVVLTGKLVQSGKLVTPKLPDSQREQKVALPSAPRVGEVVGLAVIGDDRGCLLHFEMQASRGAGRIVSLGSMQKVMKESVAAAAQFIKTHAKEVGLPINWQENYDIAVLATMMGIPKEGPSAGITIVTGIVSALTGRPVRNDLAMTGEITIMGKVLAIGGVLPKLQAAIDAGCAEVLMPKENERDVQMTPDYVRNKIKVRFVSSIDEVLAAALVTLS</sequence>
<feature type="active site" evidence="1">
    <location>
        <position position="626"/>
    </location>
</feature>
<dbReference type="PROSITE" id="PS51786">
    <property type="entry name" value="LON_PROTEOLYTIC"/>
    <property type="match status" value="1"/>
</dbReference>
<dbReference type="EMBL" id="NIDE01000002">
    <property type="protein sequence ID" value="OWK45508.1"/>
    <property type="molecule type" value="Genomic_DNA"/>
</dbReference>
<comment type="caution">
    <text evidence="3">The sequence shown here is derived from an EMBL/GenBank/DDBJ whole genome shotgun (WGS) entry which is preliminary data.</text>
</comment>
<comment type="similarity">
    <text evidence="1">Belongs to the peptidase S16 family.</text>
</comment>
<dbReference type="RefSeq" id="WP_088253234.1">
    <property type="nucleotide sequence ID" value="NZ_NIDE01000002.1"/>
</dbReference>
<dbReference type="SUPFAM" id="SSF54211">
    <property type="entry name" value="Ribosomal protein S5 domain 2-like"/>
    <property type="match status" value="1"/>
</dbReference>
<evidence type="ECO:0000259" key="2">
    <source>
        <dbReference type="PROSITE" id="PS51786"/>
    </source>
</evidence>
<dbReference type="GO" id="GO:0004176">
    <property type="term" value="F:ATP-dependent peptidase activity"/>
    <property type="evidence" value="ECO:0007669"/>
    <property type="project" value="UniProtKB-UniRule"/>
</dbReference>
<accession>A0A225E3Y0</accession>
<name>A0A225E3Y0_9BACT</name>
<dbReference type="Pfam" id="PF05362">
    <property type="entry name" value="Lon_C"/>
    <property type="match status" value="1"/>
</dbReference>
<evidence type="ECO:0000313" key="4">
    <source>
        <dbReference type="Proteomes" id="UP000214646"/>
    </source>
</evidence>
<dbReference type="PRINTS" id="PR00830">
    <property type="entry name" value="ENDOLAPTASE"/>
</dbReference>
<organism evidence="3 4">
    <name type="scientific">Fimbriiglobus ruber</name>
    <dbReference type="NCBI Taxonomy" id="1908690"/>
    <lineage>
        <taxon>Bacteria</taxon>
        <taxon>Pseudomonadati</taxon>
        <taxon>Planctomycetota</taxon>
        <taxon>Planctomycetia</taxon>
        <taxon>Gemmatales</taxon>
        <taxon>Gemmataceae</taxon>
        <taxon>Fimbriiglobus</taxon>
    </lineage>
</organism>
<dbReference type="GO" id="GO:0004252">
    <property type="term" value="F:serine-type endopeptidase activity"/>
    <property type="evidence" value="ECO:0007669"/>
    <property type="project" value="UniProtKB-UniRule"/>
</dbReference>
<dbReference type="InterPro" id="IPR014061">
    <property type="entry name" value="BrxL-like"/>
</dbReference>
<keyword evidence="1" id="KW-0378">Hydrolase</keyword>
<dbReference type="AlphaFoldDB" id="A0A225E3Y0"/>
<dbReference type="InterPro" id="IPR027065">
    <property type="entry name" value="Lon_Prtase"/>
</dbReference>
<proteinExistence type="inferred from homology"/>
<dbReference type="InterPro" id="IPR008269">
    <property type="entry name" value="Lon_proteolytic"/>
</dbReference>
<dbReference type="InterPro" id="IPR046838">
    <property type="entry name" value="BrxL_N"/>
</dbReference>
<dbReference type="Proteomes" id="UP000214646">
    <property type="component" value="Unassembled WGS sequence"/>
</dbReference>
<dbReference type="InterPro" id="IPR014721">
    <property type="entry name" value="Ribsml_uS5_D2-typ_fold_subgr"/>
</dbReference>
<feature type="active site" evidence="1">
    <location>
        <position position="583"/>
    </location>
</feature>
<evidence type="ECO:0000313" key="3">
    <source>
        <dbReference type="EMBL" id="OWK45508.1"/>
    </source>
</evidence>